<proteinExistence type="predicted"/>
<protein>
    <submittedName>
        <fullName evidence="1">Uncharacterized protein</fullName>
    </submittedName>
</protein>
<accession>A0A5B7JII2</accession>
<dbReference type="Proteomes" id="UP000324222">
    <property type="component" value="Unassembled WGS sequence"/>
</dbReference>
<gene>
    <name evidence="1" type="ORF">E2C01_091192</name>
</gene>
<dbReference type="EMBL" id="VSRR010104108">
    <property type="protein sequence ID" value="MPC95962.1"/>
    <property type="molecule type" value="Genomic_DNA"/>
</dbReference>
<evidence type="ECO:0000313" key="2">
    <source>
        <dbReference type="Proteomes" id="UP000324222"/>
    </source>
</evidence>
<keyword evidence="2" id="KW-1185">Reference proteome</keyword>
<organism evidence="1 2">
    <name type="scientific">Portunus trituberculatus</name>
    <name type="common">Swimming crab</name>
    <name type="synonym">Neptunus trituberculatus</name>
    <dbReference type="NCBI Taxonomy" id="210409"/>
    <lineage>
        <taxon>Eukaryota</taxon>
        <taxon>Metazoa</taxon>
        <taxon>Ecdysozoa</taxon>
        <taxon>Arthropoda</taxon>
        <taxon>Crustacea</taxon>
        <taxon>Multicrustacea</taxon>
        <taxon>Malacostraca</taxon>
        <taxon>Eumalacostraca</taxon>
        <taxon>Eucarida</taxon>
        <taxon>Decapoda</taxon>
        <taxon>Pleocyemata</taxon>
        <taxon>Brachyura</taxon>
        <taxon>Eubrachyura</taxon>
        <taxon>Portunoidea</taxon>
        <taxon>Portunidae</taxon>
        <taxon>Portuninae</taxon>
        <taxon>Portunus</taxon>
    </lineage>
</organism>
<comment type="caution">
    <text evidence="1">The sequence shown here is derived from an EMBL/GenBank/DDBJ whole genome shotgun (WGS) entry which is preliminary data.</text>
</comment>
<sequence length="60" mass="6624">MENTAEGCEATRAEPPANSRGLVSVSWTKSQSSICRIKCAQFSWAWEEPDVTGLCSFLQE</sequence>
<evidence type="ECO:0000313" key="1">
    <source>
        <dbReference type="EMBL" id="MPC95962.1"/>
    </source>
</evidence>
<dbReference type="AlphaFoldDB" id="A0A5B7JII2"/>
<reference evidence="1 2" key="1">
    <citation type="submission" date="2019-05" db="EMBL/GenBank/DDBJ databases">
        <title>Another draft genome of Portunus trituberculatus and its Hox gene families provides insights of decapod evolution.</title>
        <authorList>
            <person name="Jeong J.-H."/>
            <person name="Song I."/>
            <person name="Kim S."/>
            <person name="Choi T."/>
            <person name="Kim D."/>
            <person name="Ryu S."/>
            <person name="Kim W."/>
        </authorList>
    </citation>
    <scope>NUCLEOTIDE SEQUENCE [LARGE SCALE GENOMIC DNA]</scope>
    <source>
        <tissue evidence="1">Muscle</tissue>
    </source>
</reference>
<name>A0A5B7JII2_PORTR</name>